<dbReference type="EMBL" id="MNAD01001670">
    <property type="protein sequence ID" value="OJT02451.1"/>
    <property type="molecule type" value="Genomic_DNA"/>
</dbReference>
<protein>
    <submittedName>
        <fullName evidence="1">Uncharacterized protein</fullName>
    </submittedName>
</protein>
<dbReference type="OMA" id="FKRWSTA"/>
<evidence type="ECO:0000313" key="1">
    <source>
        <dbReference type="EMBL" id="OJT02451.1"/>
    </source>
</evidence>
<gene>
    <name evidence="1" type="ORF">TRAPUB_7018</name>
</gene>
<organism evidence="1 2">
    <name type="scientific">Trametes pubescens</name>
    <name type="common">White-rot fungus</name>
    <dbReference type="NCBI Taxonomy" id="154538"/>
    <lineage>
        <taxon>Eukaryota</taxon>
        <taxon>Fungi</taxon>
        <taxon>Dikarya</taxon>
        <taxon>Basidiomycota</taxon>
        <taxon>Agaricomycotina</taxon>
        <taxon>Agaricomycetes</taxon>
        <taxon>Polyporales</taxon>
        <taxon>Polyporaceae</taxon>
        <taxon>Trametes</taxon>
    </lineage>
</organism>
<comment type="caution">
    <text evidence="1">The sequence shown here is derived from an EMBL/GenBank/DDBJ whole genome shotgun (WGS) entry which is preliminary data.</text>
</comment>
<evidence type="ECO:0000313" key="2">
    <source>
        <dbReference type="Proteomes" id="UP000184267"/>
    </source>
</evidence>
<keyword evidence="2" id="KW-1185">Reference proteome</keyword>
<dbReference type="AlphaFoldDB" id="A0A1M2V4E2"/>
<sequence length="120" mass="13731">MATFNAGETGVSVRILHPAILILVTFKRWSTAHTSTLPKAFRNVAADLSDIHLIMEWLAGRQLRIRFHQYPGMTKRELLAMIRLYHDKYADDADQMDKLRSIMPNDWDAMLSPPEPSTPP</sequence>
<dbReference type="STRING" id="154538.A0A1M2V4E2"/>
<proteinExistence type="predicted"/>
<name>A0A1M2V4E2_TRAPU</name>
<dbReference type="Proteomes" id="UP000184267">
    <property type="component" value="Unassembled WGS sequence"/>
</dbReference>
<reference evidence="1 2" key="1">
    <citation type="submission" date="2016-10" db="EMBL/GenBank/DDBJ databases">
        <title>Genome sequence of the basidiomycete white-rot fungus Trametes pubescens.</title>
        <authorList>
            <person name="Makela M.R."/>
            <person name="Granchi Z."/>
            <person name="Peng M."/>
            <person name="De Vries R.P."/>
            <person name="Grigoriev I."/>
            <person name="Riley R."/>
            <person name="Hilden K."/>
        </authorList>
    </citation>
    <scope>NUCLEOTIDE SEQUENCE [LARGE SCALE GENOMIC DNA]</scope>
    <source>
        <strain evidence="1 2">FBCC735</strain>
    </source>
</reference>
<accession>A0A1M2V4E2</accession>
<dbReference type="OrthoDB" id="10066232at2759"/>